<organism evidence="6 7">
    <name type="scientific">Schistosoma mekongi</name>
    <name type="common">Parasitic worm</name>
    <dbReference type="NCBI Taxonomy" id="38744"/>
    <lineage>
        <taxon>Eukaryota</taxon>
        <taxon>Metazoa</taxon>
        <taxon>Spiralia</taxon>
        <taxon>Lophotrochozoa</taxon>
        <taxon>Platyhelminthes</taxon>
        <taxon>Trematoda</taxon>
        <taxon>Digenea</taxon>
        <taxon>Strigeidida</taxon>
        <taxon>Schistosomatoidea</taxon>
        <taxon>Schistosomatidae</taxon>
        <taxon>Schistosoma</taxon>
    </lineage>
</organism>
<comment type="similarity">
    <text evidence="2">Belongs to the Mediator complex subunit 27 family.</text>
</comment>
<dbReference type="Proteomes" id="UP001292079">
    <property type="component" value="Unassembled WGS sequence"/>
</dbReference>
<keyword evidence="4" id="KW-0804">Transcription</keyword>
<evidence type="ECO:0000256" key="2">
    <source>
        <dbReference type="ARBA" id="ARBA00008048"/>
    </source>
</evidence>
<name>A0AAE1ZGR9_SCHME</name>
<keyword evidence="3" id="KW-0805">Transcription regulation</keyword>
<keyword evidence="5" id="KW-0539">Nucleus</keyword>
<reference evidence="6" key="1">
    <citation type="submission" date="2022-04" db="EMBL/GenBank/DDBJ databases">
        <authorList>
            <person name="Xu L."/>
            <person name="Lv Z."/>
        </authorList>
    </citation>
    <scope>NUCLEOTIDE SEQUENCE</scope>
    <source>
        <strain evidence="6">LV_2022a</strain>
    </source>
</reference>
<evidence type="ECO:0000313" key="7">
    <source>
        <dbReference type="Proteomes" id="UP001292079"/>
    </source>
</evidence>
<dbReference type="GO" id="GO:0006357">
    <property type="term" value="P:regulation of transcription by RNA polymerase II"/>
    <property type="evidence" value="ECO:0007669"/>
    <property type="project" value="TreeGrafter"/>
</dbReference>
<dbReference type="InterPro" id="IPR021627">
    <property type="entry name" value="Mediator_Med27"/>
</dbReference>
<comment type="caution">
    <text evidence="6">The sequence shown here is derived from an EMBL/GenBank/DDBJ whole genome shotgun (WGS) entry which is preliminary data.</text>
</comment>
<dbReference type="PANTHER" id="PTHR13130:SF4">
    <property type="entry name" value="MEDIATOR OF RNA POLYMERASE II TRANSCRIPTION SUBUNIT 27"/>
    <property type="match status" value="1"/>
</dbReference>
<dbReference type="Pfam" id="PF11571">
    <property type="entry name" value="Med27"/>
    <property type="match status" value="1"/>
</dbReference>
<keyword evidence="7" id="KW-1185">Reference proteome</keyword>
<evidence type="ECO:0000256" key="3">
    <source>
        <dbReference type="ARBA" id="ARBA00023015"/>
    </source>
</evidence>
<reference evidence="6" key="2">
    <citation type="journal article" date="2023" name="Infect Dis Poverty">
        <title>Chromosome-scale genome of the human blood fluke Schistosoma mekongi and its implications for public health.</title>
        <authorList>
            <person name="Zhou M."/>
            <person name="Xu L."/>
            <person name="Xu D."/>
            <person name="Chen W."/>
            <person name="Khan J."/>
            <person name="Hu Y."/>
            <person name="Huang H."/>
            <person name="Wei H."/>
            <person name="Zhang Y."/>
            <person name="Chusongsang P."/>
            <person name="Tanasarnprasert K."/>
            <person name="Hu X."/>
            <person name="Limpanont Y."/>
            <person name="Lv Z."/>
        </authorList>
    </citation>
    <scope>NUCLEOTIDE SEQUENCE</scope>
    <source>
        <strain evidence="6">LV_2022a</strain>
    </source>
</reference>
<comment type="subcellular location">
    <subcellularLocation>
        <location evidence="1">Nucleus</location>
    </subcellularLocation>
</comment>
<dbReference type="GO" id="GO:0003713">
    <property type="term" value="F:transcription coactivator activity"/>
    <property type="evidence" value="ECO:0007669"/>
    <property type="project" value="TreeGrafter"/>
</dbReference>
<proteinExistence type="inferred from homology"/>
<evidence type="ECO:0000256" key="1">
    <source>
        <dbReference type="ARBA" id="ARBA00004123"/>
    </source>
</evidence>
<sequence length="512" mass="58168">MSFVSQPNPNAMHIPSNMECPVAPQAVTNMHPPTFHSTSFVQNNISSLAQDSLSEIQRLRLLLTNLLTSVQSDEKDPEEQSKVLDENFMLFNKSASTKCGNLPSPVCTTGEGKATGITSEGRNFIPSTVDVKSTSCDKLTIHKLVSRIGEVFNNLDQLASRMQANRLSGRPSDHGLQNALSLFNTVEQLEFSRNCWPYESSLSQYIGTDDHGKDADMRRVDWLMDRIEAERWSHRYWGRTRTVLEGLLACSAFRRSHLNTDHSRRRTDFHNIINRDYRADMEHLFNELNVNLPDLTITLIEPLSVASVAHLRVGEVLQCYVTFRLLNPERIIVRGISEPMIIKTCSDISSGSLNVEEKPLSVAGEELLSDPSLDSLPKIRDIIVSLLSPDLKSRTLPDNRQQRSSKLVRFCTIHQQKLDLFTPSRHPLFRRITSLAQCALLHFSNEYKPPSAIRGFFTWLHSYRDLFSAPCCRCGQLLGQNVELPIWRSYPQIRKDDSRSMEPQHEHCQAIL</sequence>
<dbReference type="AlphaFoldDB" id="A0AAE1ZGR9"/>
<dbReference type="GO" id="GO:0016592">
    <property type="term" value="C:mediator complex"/>
    <property type="evidence" value="ECO:0007669"/>
    <property type="project" value="InterPro"/>
</dbReference>
<protein>
    <recommendedName>
        <fullName evidence="8">Mediator of RNA polymerase II transcription subunit 27</fullName>
    </recommendedName>
</protein>
<accession>A0AAE1ZGR9</accession>
<evidence type="ECO:0000256" key="4">
    <source>
        <dbReference type="ARBA" id="ARBA00023163"/>
    </source>
</evidence>
<evidence type="ECO:0008006" key="8">
    <source>
        <dbReference type="Google" id="ProtNLM"/>
    </source>
</evidence>
<dbReference type="PANTHER" id="PTHR13130">
    <property type="entry name" value="34 KDA TRANSCRIPTIONAL CO-ACTIVATOR-RELATED"/>
    <property type="match status" value="1"/>
</dbReference>
<dbReference type="EMBL" id="JALJAT010000002">
    <property type="protein sequence ID" value="KAK4473976.1"/>
    <property type="molecule type" value="Genomic_DNA"/>
</dbReference>
<gene>
    <name evidence="6" type="ORF">MN116_003295</name>
</gene>
<evidence type="ECO:0000256" key="5">
    <source>
        <dbReference type="ARBA" id="ARBA00023242"/>
    </source>
</evidence>
<evidence type="ECO:0000313" key="6">
    <source>
        <dbReference type="EMBL" id="KAK4473976.1"/>
    </source>
</evidence>